<sequence length="122" mass="13706">MCNSGGELDLNSARCLFKLNVPSSKEQLSTELLGGFLISCPRPHTHTHTQTHKLIPHPNMRPHSYCNSVKLFLRQSDLYFNNGLCFQGICLKMAPQIICQNLFFSGPKIPQHLLLSKTLSVL</sequence>
<gene>
    <name evidence="1" type="ORF">XENOCAPTIV_009165</name>
</gene>
<organism evidence="1 2">
    <name type="scientific">Xenoophorus captivus</name>
    <dbReference type="NCBI Taxonomy" id="1517983"/>
    <lineage>
        <taxon>Eukaryota</taxon>
        <taxon>Metazoa</taxon>
        <taxon>Chordata</taxon>
        <taxon>Craniata</taxon>
        <taxon>Vertebrata</taxon>
        <taxon>Euteleostomi</taxon>
        <taxon>Actinopterygii</taxon>
        <taxon>Neopterygii</taxon>
        <taxon>Teleostei</taxon>
        <taxon>Neoteleostei</taxon>
        <taxon>Acanthomorphata</taxon>
        <taxon>Ovalentaria</taxon>
        <taxon>Atherinomorphae</taxon>
        <taxon>Cyprinodontiformes</taxon>
        <taxon>Goodeidae</taxon>
        <taxon>Xenoophorus</taxon>
    </lineage>
</organism>
<evidence type="ECO:0000313" key="1">
    <source>
        <dbReference type="EMBL" id="MEQ2192255.1"/>
    </source>
</evidence>
<dbReference type="EMBL" id="JAHRIN010002089">
    <property type="protein sequence ID" value="MEQ2192255.1"/>
    <property type="molecule type" value="Genomic_DNA"/>
</dbReference>
<evidence type="ECO:0000313" key="2">
    <source>
        <dbReference type="Proteomes" id="UP001434883"/>
    </source>
</evidence>
<accession>A0ABV0Q8Y3</accession>
<proteinExistence type="predicted"/>
<comment type="caution">
    <text evidence="1">The sequence shown here is derived from an EMBL/GenBank/DDBJ whole genome shotgun (WGS) entry which is preliminary data.</text>
</comment>
<keyword evidence="2" id="KW-1185">Reference proteome</keyword>
<reference evidence="1 2" key="1">
    <citation type="submission" date="2021-06" db="EMBL/GenBank/DDBJ databases">
        <authorList>
            <person name="Palmer J.M."/>
        </authorList>
    </citation>
    <scope>NUCLEOTIDE SEQUENCE [LARGE SCALE GENOMIC DNA]</scope>
    <source>
        <strain evidence="1 2">XC_2019</strain>
        <tissue evidence="1">Muscle</tissue>
    </source>
</reference>
<protein>
    <submittedName>
        <fullName evidence="1">Uncharacterized protein</fullName>
    </submittedName>
</protein>
<dbReference type="Proteomes" id="UP001434883">
    <property type="component" value="Unassembled WGS sequence"/>
</dbReference>
<name>A0ABV0Q8Y3_9TELE</name>